<protein>
    <submittedName>
        <fullName evidence="2">Uncharacterized protein</fullName>
    </submittedName>
</protein>
<comment type="caution">
    <text evidence="2">The sequence shown here is derived from an EMBL/GenBank/DDBJ whole genome shotgun (WGS) entry which is preliminary data.</text>
</comment>
<reference evidence="2" key="2">
    <citation type="journal article" date="2023" name="Science">
        <title>Genomic signatures of disease resistance in endangered staghorn corals.</title>
        <authorList>
            <person name="Vollmer S.V."/>
            <person name="Selwyn J.D."/>
            <person name="Despard B.A."/>
            <person name="Roesel C.L."/>
        </authorList>
    </citation>
    <scope>NUCLEOTIDE SEQUENCE</scope>
    <source>
        <strain evidence="2">K2</strain>
    </source>
</reference>
<evidence type="ECO:0000313" key="2">
    <source>
        <dbReference type="EMBL" id="KAK2564585.1"/>
    </source>
</evidence>
<evidence type="ECO:0000256" key="1">
    <source>
        <dbReference type="SAM" id="SignalP"/>
    </source>
</evidence>
<keyword evidence="3" id="KW-1185">Reference proteome</keyword>
<evidence type="ECO:0000313" key="3">
    <source>
        <dbReference type="Proteomes" id="UP001249851"/>
    </source>
</evidence>
<dbReference type="EMBL" id="JARQWQ010000022">
    <property type="protein sequence ID" value="KAK2564585.1"/>
    <property type="molecule type" value="Genomic_DNA"/>
</dbReference>
<name>A0AAD9QNU2_ACRCE</name>
<dbReference type="Proteomes" id="UP001249851">
    <property type="component" value="Unassembled WGS sequence"/>
</dbReference>
<keyword evidence="1" id="KW-0732">Signal</keyword>
<gene>
    <name evidence="2" type="ORF">P5673_012042</name>
</gene>
<sequence length="468" mass="53388">MTTAMLPLTAILFLLRDSVPENLNNISLRKNCQNRLQFTGIEAKYTDLNEEQSDDERLSEISDYEEFYFTDIESDFSEDSSDLEEIAYADMSEKKRKVLAEEQEEESTNWLEANCGDLHEERKFIVFESKLKELFSSSVCCPNCGRKVKNMTLTTKGSVATIENLRCCQKPMRWQSQPFVNSMAAGNLLLSAGILFTGNDYNNIASVAKATNIQFFSERNFNDTQKKYLFPTVNKNFVEHQAEVLREIQNTEVVAGGDERCDSPGHSAKYGTYSIVDTESSKVLDFSLLQVTEVKNSNAMELEGLKRCLDHLEGENVKIAKLATDRHVQHFHQCAHPPIPREIERRKGWLKVGSPAHDALKEVAWEKLLLKDVAMLAEFIHTGISEMYWSDGKKVLPESSRGWVAKPQYEAKSYQFLHNLMADLFTFKRGLIEVPPLPPKPPALNIAPPPRPSKEMLIEGHRYRFRTQ</sequence>
<proteinExistence type="predicted"/>
<feature type="signal peptide" evidence="1">
    <location>
        <begin position="1"/>
        <end position="20"/>
    </location>
</feature>
<dbReference type="AlphaFoldDB" id="A0AAD9QNU2"/>
<reference evidence="2" key="1">
    <citation type="journal article" date="2023" name="G3 (Bethesda)">
        <title>Whole genome assembly and annotation of the endangered Caribbean coral Acropora cervicornis.</title>
        <authorList>
            <person name="Selwyn J.D."/>
            <person name="Vollmer S.V."/>
        </authorList>
    </citation>
    <scope>NUCLEOTIDE SEQUENCE</scope>
    <source>
        <strain evidence="2">K2</strain>
    </source>
</reference>
<feature type="chain" id="PRO_5041985542" evidence="1">
    <location>
        <begin position="21"/>
        <end position="468"/>
    </location>
</feature>
<organism evidence="2 3">
    <name type="scientific">Acropora cervicornis</name>
    <name type="common">Staghorn coral</name>
    <dbReference type="NCBI Taxonomy" id="6130"/>
    <lineage>
        <taxon>Eukaryota</taxon>
        <taxon>Metazoa</taxon>
        <taxon>Cnidaria</taxon>
        <taxon>Anthozoa</taxon>
        <taxon>Hexacorallia</taxon>
        <taxon>Scleractinia</taxon>
        <taxon>Astrocoeniina</taxon>
        <taxon>Acroporidae</taxon>
        <taxon>Acropora</taxon>
    </lineage>
</organism>
<accession>A0AAD9QNU2</accession>
<dbReference type="PANTHER" id="PTHR31751:SF42">
    <property type="entry name" value="PROTEIN CBG10204"/>
    <property type="match status" value="1"/>
</dbReference>
<dbReference type="PANTHER" id="PTHR31751">
    <property type="entry name" value="SI:CH211-108C17.2-RELATED-RELATED"/>
    <property type="match status" value="1"/>
</dbReference>